<evidence type="ECO:0000313" key="4">
    <source>
        <dbReference type="EMBL" id="MYV17509.1"/>
    </source>
</evidence>
<protein>
    <recommendedName>
        <fullName evidence="3">DUF6287 domain-containing protein</fullName>
    </recommendedName>
</protein>
<dbReference type="Pfam" id="PF19804">
    <property type="entry name" value="DUF6287"/>
    <property type="match status" value="1"/>
</dbReference>
<dbReference type="OrthoDB" id="2200318at2"/>
<keyword evidence="2" id="KW-0472">Membrane</keyword>
<organism evidence="4 5">
    <name type="scientific">Furfurilactobacillus milii</name>
    <dbReference type="NCBI Taxonomy" id="2888272"/>
    <lineage>
        <taxon>Bacteria</taxon>
        <taxon>Bacillati</taxon>
        <taxon>Bacillota</taxon>
        <taxon>Bacilli</taxon>
        <taxon>Lactobacillales</taxon>
        <taxon>Lactobacillaceae</taxon>
        <taxon>Furfurilactobacillus</taxon>
    </lineage>
</organism>
<sequence length="232" mass="25882">MAKKYFSRHSRTPHTYKFFKNRRDDPKWRQEFLQIRSARRRSMVLRLTVFLVFFVAVMGGYTVYTRVFKESAIPQTNTEGAKQVRTSVDNNQQQENSESLTNDADSSSSSIDESSTEAISNPKQRDLDVNAIVNGDLSSLVGTWKNGQGATLVINADGTTNHAESIKTNGMPSDVSGGPYVGLTDGHTGAVLALFKIGYQNPKGDQSDSTKPRLIITQQATNYSSDMYFYRQ</sequence>
<dbReference type="EMBL" id="WEZQ01000014">
    <property type="protein sequence ID" value="MYV17509.1"/>
    <property type="molecule type" value="Genomic_DNA"/>
</dbReference>
<keyword evidence="2" id="KW-1133">Transmembrane helix</keyword>
<comment type="caution">
    <text evidence="4">The sequence shown here is derived from an EMBL/GenBank/DDBJ whole genome shotgun (WGS) entry which is preliminary data.</text>
</comment>
<feature type="region of interest" description="Disordered" evidence="1">
    <location>
        <begin position="76"/>
        <end position="123"/>
    </location>
</feature>
<reference evidence="4 5" key="1">
    <citation type="journal article" date="2019" name="Appl. Environ. Microbiol.">
        <title>Genetic determinants of hydroxycinnamic acid metabolism in heterofermentative lactobacilli.</title>
        <authorList>
            <person name="Gaur G."/>
            <person name="Oh J.H."/>
            <person name="Filannino P."/>
            <person name="Gobbetti M."/>
            <person name="van Pijkeren J.P."/>
            <person name="Ganzle M.G."/>
        </authorList>
    </citation>
    <scope>NUCLEOTIDE SEQUENCE [LARGE SCALE GENOMIC DNA]</scope>
    <source>
        <strain evidence="4 5">C5</strain>
    </source>
</reference>
<accession>A0A6N9I3T9</accession>
<dbReference type="RefSeq" id="WP_161003893.1">
    <property type="nucleotide sequence ID" value="NZ_WEZQ01000014.1"/>
</dbReference>
<evidence type="ECO:0000256" key="2">
    <source>
        <dbReference type="SAM" id="Phobius"/>
    </source>
</evidence>
<feature type="compositionally biased region" description="Low complexity" evidence="1">
    <location>
        <begin position="97"/>
        <end position="120"/>
    </location>
</feature>
<dbReference type="AlphaFoldDB" id="A0A6N9I3T9"/>
<evidence type="ECO:0000259" key="3">
    <source>
        <dbReference type="Pfam" id="PF19804"/>
    </source>
</evidence>
<proteinExistence type="predicted"/>
<keyword evidence="2" id="KW-0812">Transmembrane</keyword>
<feature type="transmembrane region" description="Helical" evidence="2">
    <location>
        <begin position="44"/>
        <end position="64"/>
    </location>
</feature>
<name>A0A6N9I3T9_9LACO</name>
<feature type="domain" description="DUF6287" evidence="3">
    <location>
        <begin position="126"/>
        <end position="158"/>
    </location>
</feature>
<dbReference type="InterPro" id="IPR046254">
    <property type="entry name" value="DUF6287"/>
</dbReference>
<dbReference type="Proteomes" id="UP000449209">
    <property type="component" value="Unassembled WGS sequence"/>
</dbReference>
<evidence type="ECO:0000256" key="1">
    <source>
        <dbReference type="SAM" id="MobiDB-lite"/>
    </source>
</evidence>
<gene>
    <name evidence="4" type="ORF">GB993_08330</name>
</gene>
<feature type="compositionally biased region" description="Polar residues" evidence="1">
    <location>
        <begin position="76"/>
        <end position="96"/>
    </location>
</feature>
<evidence type="ECO:0000313" key="5">
    <source>
        <dbReference type="Proteomes" id="UP000449209"/>
    </source>
</evidence>